<reference evidence="1 2" key="1">
    <citation type="journal article" date="2014" name="Genome Announc.">
        <title>Draft genome sequence of the pathogenic fungus Scedosporium apiospermum.</title>
        <authorList>
            <person name="Vandeputte P."/>
            <person name="Ghamrawi S."/>
            <person name="Rechenmann M."/>
            <person name="Iltis A."/>
            <person name="Giraud S."/>
            <person name="Fleury M."/>
            <person name="Thornton C."/>
            <person name="Delhaes L."/>
            <person name="Meyer W."/>
            <person name="Papon N."/>
            <person name="Bouchara J.P."/>
        </authorList>
    </citation>
    <scope>NUCLEOTIDE SEQUENCE [LARGE SCALE GENOMIC DNA]</scope>
    <source>
        <strain evidence="1 2">IHEM 14462</strain>
    </source>
</reference>
<evidence type="ECO:0000313" key="2">
    <source>
        <dbReference type="Proteomes" id="UP000028545"/>
    </source>
</evidence>
<proteinExistence type="predicted"/>
<keyword evidence="2" id="KW-1185">Reference proteome</keyword>
<comment type="caution">
    <text evidence="1">The sequence shown here is derived from an EMBL/GenBank/DDBJ whole genome shotgun (WGS) entry which is preliminary data.</text>
</comment>
<dbReference type="GeneID" id="27728556"/>
<dbReference type="AlphaFoldDB" id="A0A084FWW6"/>
<protein>
    <submittedName>
        <fullName evidence="1">Uncharacterized protein</fullName>
    </submittedName>
</protein>
<dbReference type="Proteomes" id="UP000028545">
    <property type="component" value="Unassembled WGS sequence"/>
</dbReference>
<accession>A0A084FWW6</accession>
<gene>
    <name evidence="1" type="ORF">SAPIO_CDS9484</name>
</gene>
<evidence type="ECO:0000313" key="1">
    <source>
        <dbReference type="EMBL" id="KEZ39578.1"/>
    </source>
</evidence>
<dbReference type="HOGENOM" id="CLU_1078318_0_0_1"/>
<dbReference type="KEGG" id="sapo:SAPIO_CDS9484"/>
<dbReference type="OrthoDB" id="3344043at2759"/>
<dbReference type="VEuPathDB" id="FungiDB:SAPIO_CDS9484"/>
<dbReference type="OMA" id="HNNFRIC"/>
<name>A0A084FWW6_PSEDA</name>
<dbReference type="EMBL" id="JOWA01000143">
    <property type="protein sequence ID" value="KEZ39578.1"/>
    <property type="molecule type" value="Genomic_DNA"/>
</dbReference>
<organism evidence="1 2">
    <name type="scientific">Pseudallescheria apiosperma</name>
    <name type="common">Scedosporium apiospermum</name>
    <dbReference type="NCBI Taxonomy" id="563466"/>
    <lineage>
        <taxon>Eukaryota</taxon>
        <taxon>Fungi</taxon>
        <taxon>Dikarya</taxon>
        <taxon>Ascomycota</taxon>
        <taxon>Pezizomycotina</taxon>
        <taxon>Sordariomycetes</taxon>
        <taxon>Hypocreomycetidae</taxon>
        <taxon>Microascales</taxon>
        <taxon>Microascaceae</taxon>
        <taxon>Scedosporium</taxon>
    </lineage>
</organism>
<dbReference type="RefSeq" id="XP_016639377.1">
    <property type="nucleotide sequence ID" value="XM_016790867.1"/>
</dbReference>
<sequence>MAQMGGLSSSRTPLEPRHLGSGAALHGLFDISTGTRSITAVGNSGCSIIAAVAYLIFDLNVRVEGLDGGGVFASSDVSGSSSVQVNGKYVATQTSGVVIADSTYVLHEAKDILTYTLQDQRLLLRRRLPWKHCLRSMFGSMFVDLIERPAVLGKVFGSVAHICQALEEGEIDVQNQDRQAFIDFTEASFGVGFIDSVGEIFPELSSLELRPHMDLALGKSPKKAEEQFEDPFVSMKRNWSYVDCTDVGGPLHNNFRIC</sequence>